<dbReference type="SUPFAM" id="SSF51569">
    <property type="entry name" value="Aldolase"/>
    <property type="match status" value="1"/>
</dbReference>
<gene>
    <name evidence="3" type="ORF">DEJ47_21745</name>
</gene>
<feature type="region of interest" description="Disordered" evidence="2">
    <location>
        <begin position="307"/>
        <end position="346"/>
    </location>
</feature>
<evidence type="ECO:0000313" key="3">
    <source>
        <dbReference type="EMBL" id="QES28708.1"/>
    </source>
</evidence>
<dbReference type="RefSeq" id="WP_150170805.1">
    <property type="nucleotide sequence ID" value="NZ_CP029193.1"/>
</dbReference>
<keyword evidence="1" id="KW-0704">Schiff base</keyword>
<dbReference type="Pfam" id="PF00923">
    <property type="entry name" value="TAL_FSA"/>
    <property type="match status" value="1"/>
</dbReference>
<dbReference type="AlphaFoldDB" id="A0A5P2BG52"/>
<keyword evidence="4" id="KW-1185">Reference proteome</keyword>
<dbReference type="Gene3D" id="3.20.20.70">
    <property type="entry name" value="Aldolase class I"/>
    <property type="match status" value="1"/>
</dbReference>
<evidence type="ECO:0000256" key="1">
    <source>
        <dbReference type="ARBA" id="ARBA00023270"/>
    </source>
</evidence>
<dbReference type="OrthoDB" id="4233896at2"/>
<dbReference type="Proteomes" id="UP000323046">
    <property type="component" value="Chromosome"/>
</dbReference>
<protein>
    <submittedName>
        <fullName evidence="3">Transaldolase</fullName>
    </submittedName>
</protein>
<dbReference type="InterPro" id="IPR001585">
    <property type="entry name" value="TAL/FSA"/>
</dbReference>
<organism evidence="3 4">
    <name type="scientific">Streptomyces venezuelae</name>
    <dbReference type="NCBI Taxonomy" id="54571"/>
    <lineage>
        <taxon>Bacteria</taxon>
        <taxon>Bacillati</taxon>
        <taxon>Actinomycetota</taxon>
        <taxon>Actinomycetes</taxon>
        <taxon>Kitasatosporales</taxon>
        <taxon>Streptomycetaceae</taxon>
        <taxon>Streptomyces</taxon>
    </lineage>
</organism>
<dbReference type="EMBL" id="CP029193">
    <property type="protein sequence ID" value="QES28708.1"/>
    <property type="molecule type" value="Genomic_DNA"/>
</dbReference>
<dbReference type="InterPro" id="IPR013785">
    <property type="entry name" value="Aldolase_TIM"/>
</dbReference>
<evidence type="ECO:0000256" key="2">
    <source>
        <dbReference type="SAM" id="MobiDB-lite"/>
    </source>
</evidence>
<dbReference type="GO" id="GO:0005975">
    <property type="term" value="P:carbohydrate metabolic process"/>
    <property type="evidence" value="ECO:0007669"/>
    <property type="project" value="InterPro"/>
</dbReference>
<evidence type="ECO:0000313" key="4">
    <source>
        <dbReference type="Proteomes" id="UP000323046"/>
    </source>
</evidence>
<feature type="compositionally biased region" description="Basic residues" evidence="2">
    <location>
        <begin position="337"/>
        <end position="346"/>
    </location>
</feature>
<accession>A0A5P2BG52</accession>
<name>A0A5P2BG52_STRVZ</name>
<feature type="compositionally biased region" description="Basic and acidic residues" evidence="2">
    <location>
        <begin position="311"/>
        <end position="324"/>
    </location>
</feature>
<proteinExistence type="predicted"/>
<sequence length="346" mass="36603">MNHAWKRLRAEGVDVWIDVSAAAGGAAREVRRALAQGEVAGARMGAPQGDPAAGHAAEIGRVCDQLLPRHRASGGTKGFVSVPLPAGPADGADAWAARARALRDEIDRPNLVVRVPAEAADTATLRALFALGVAVEVSGVCSPRRYGEAATALLAALSTPDGPTRTASFLSFDVTGVERHVDARLDLIGSDEAKALRGRAGLACARLAHRTHEMTFSSARWGALAAAGTPEPKLLWVTGGASPYRSAHCVQELVTRGTATAMRPAAARALAEAGTVSGDRVWRHYADAERTLAYLNWFGISVESVTQTPEKPTEMAAPREDRPHATTRPLRAPHQPHQPHRRLTPA</sequence>
<reference evidence="3 4" key="1">
    <citation type="submission" date="2018-05" db="EMBL/GenBank/DDBJ databases">
        <title>Streptomyces venezuelae.</title>
        <authorList>
            <person name="Kim W."/>
            <person name="Lee N."/>
            <person name="Cho B.-K."/>
        </authorList>
    </citation>
    <scope>NUCLEOTIDE SEQUENCE [LARGE SCALE GENOMIC DNA]</scope>
    <source>
        <strain evidence="3 4">ATCC 14583</strain>
    </source>
</reference>